<dbReference type="GO" id="GO:0008270">
    <property type="term" value="F:zinc ion binding"/>
    <property type="evidence" value="ECO:0007669"/>
    <property type="project" value="InterPro"/>
</dbReference>
<proteinExistence type="predicted"/>
<name>J0URP2_9LACO</name>
<dbReference type="InterPro" id="IPR002711">
    <property type="entry name" value="HNH"/>
</dbReference>
<feature type="domain" description="HNH nuclease" evidence="1">
    <location>
        <begin position="10"/>
        <end position="63"/>
    </location>
</feature>
<evidence type="ECO:0000313" key="2">
    <source>
        <dbReference type="EMBL" id="KRN07815.1"/>
    </source>
</evidence>
<dbReference type="PANTHER" id="PTHR33877">
    <property type="entry name" value="SLL1193 PROTEIN"/>
    <property type="match status" value="1"/>
</dbReference>
<evidence type="ECO:0000313" key="3">
    <source>
        <dbReference type="Proteomes" id="UP000050898"/>
    </source>
</evidence>
<dbReference type="OrthoDB" id="9802901at2"/>
<dbReference type="EMBL" id="AYYH01000093">
    <property type="protein sequence ID" value="KRN07815.1"/>
    <property type="molecule type" value="Genomic_DNA"/>
</dbReference>
<dbReference type="GeneID" id="98316849"/>
<dbReference type="Proteomes" id="UP000050898">
    <property type="component" value="Unassembled WGS sequence"/>
</dbReference>
<dbReference type="GO" id="GO:0003676">
    <property type="term" value="F:nucleic acid binding"/>
    <property type="evidence" value="ECO:0007669"/>
    <property type="project" value="InterPro"/>
</dbReference>
<reference evidence="2 3" key="1">
    <citation type="journal article" date="2015" name="Genome Announc.">
        <title>Expanding the biotechnology potential of lactobacilli through comparative genomics of 213 strains and associated genera.</title>
        <authorList>
            <person name="Sun Z."/>
            <person name="Harris H.M."/>
            <person name="McCann A."/>
            <person name="Guo C."/>
            <person name="Argimon S."/>
            <person name="Zhang W."/>
            <person name="Yang X."/>
            <person name="Jeffery I.B."/>
            <person name="Cooney J.C."/>
            <person name="Kagawa T.F."/>
            <person name="Liu W."/>
            <person name="Song Y."/>
            <person name="Salvetti E."/>
            <person name="Wrobel A."/>
            <person name="Rasinkangas P."/>
            <person name="Parkhill J."/>
            <person name="Rea M.C."/>
            <person name="O'Sullivan O."/>
            <person name="Ritari J."/>
            <person name="Douillard F.P."/>
            <person name="Paul Ross R."/>
            <person name="Yang R."/>
            <person name="Briner A.E."/>
            <person name="Felis G.E."/>
            <person name="de Vos W.M."/>
            <person name="Barrangou R."/>
            <person name="Klaenhammer T.R."/>
            <person name="Caufield P.W."/>
            <person name="Cui Y."/>
            <person name="Zhang H."/>
            <person name="O'Toole P.W."/>
        </authorList>
    </citation>
    <scope>NUCLEOTIDE SEQUENCE [LARGE SCALE GENOMIC DNA]</scope>
    <source>
        <strain evidence="2 3">DSM 20444</strain>
    </source>
</reference>
<sequence>MAQRKNLSKKLRFEVFKRDDFTCQYCGKKAPDVVLEVDHIEPVAKGGTNEITNLITACFECNRGKSDKRISDDATVRKQMNELEQLNARREQIEMVFKWKEELLKIDDNAVTKLIQIIETEYLHNGKRATEVGRNSIKQAYKKYGLNIVLEAIKTSFERYEDDEKAFDMIIKIAYYIKNPAPEYVRQSYYLRGILRHRLVYVNDQKAIALLQTNLNFWEYEDIKDLCLTAKNWSEFQEESEKWIEEAADNVKNGKKDS</sequence>
<dbReference type="GO" id="GO:0004519">
    <property type="term" value="F:endonuclease activity"/>
    <property type="evidence" value="ECO:0007669"/>
    <property type="project" value="InterPro"/>
</dbReference>
<dbReference type="PATRIC" id="fig|1046596.6.peg.2645"/>
<gene>
    <name evidence="2" type="ORF">FD00_GL002513</name>
</gene>
<dbReference type="SMART" id="SM00507">
    <property type="entry name" value="HNHc"/>
    <property type="match status" value="1"/>
</dbReference>
<dbReference type="Pfam" id="PF01844">
    <property type="entry name" value="HNH"/>
    <property type="match status" value="1"/>
</dbReference>
<dbReference type="InterPro" id="IPR003615">
    <property type="entry name" value="HNH_nuc"/>
</dbReference>
<protein>
    <recommendedName>
        <fullName evidence="1">HNH nuclease domain-containing protein</fullName>
    </recommendedName>
</protein>
<keyword evidence="3" id="KW-1185">Reference proteome</keyword>
<dbReference type="PANTHER" id="PTHR33877:SF2">
    <property type="entry name" value="OS07G0170200 PROTEIN"/>
    <property type="match status" value="1"/>
</dbReference>
<comment type="caution">
    <text evidence="2">The sequence shown here is derived from an EMBL/GenBank/DDBJ whole genome shotgun (WGS) entry which is preliminary data.</text>
</comment>
<dbReference type="InterPro" id="IPR052892">
    <property type="entry name" value="NA-targeting_endonuclease"/>
</dbReference>
<accession>J0URP2</accession>
<dbReference type="Gene3D" id="1.10.30.50">
    <property type="match status" value="1"/>
</dbReference>
<evidence type="ECO:0000259" key="1">
    <source>
        <dbReference type="SMART" id="SM00507"/>
    </source>
</evidence>
<organism evidence="2 3">
    <name type="scientific">Liquorilactobacillus mali KCTC 3596 = DSM 20444</name>
    <dbReference type="NCBI Taxonomy" id="1046596"/>
    <lineage>
        <taxon>Bacteria</taxon>
        <taxon>Bacillati</taxon>
        <taxon>Bacillota</taxon>
        <taxon>Bacilli</taxon>
        <taxon>Lactobacillales</taxon>
        <taxon>Lactobacillaceae</taxon>
        <taxon>Liquorilactobacillus</taxon>
    </lineage>
</organism>
<dbReference type="RefSeq" id="WP_003689667.1">
    <property type="nucleotide sequence ID" value="NZ_AKKT01000110.1"/>
</dbReference>
<dbReference type="CDD" id="cd00085">
    <property type="entry name" value="HNHc"/>
    <property type="match status" value="1"/>
</dbReference>
<dbReference type="AlphaFoldDB" id="J0URP2"/>